<feature type="region of interest" description="Disordered" evidence="9">
    <location>
        <begin position="434"/>
        <end position="492"/>
    </location>
</feature>
<dbReference type="GO" id="GO:0006364">
    <property type="term" value="P:rRNA processing"/>
    <property type="evidence" value="ECO:0007669"/>
    <property type="project" value="UniProtKB-KW"/>
</dbReference>
<dbReference type="EMBL" id="CM002874">
    <property type="protein sequence ID" value="KFK30927.1"/>
    <property type="molecule type" value="Genomic_DNA"/>
</dbReference>
<dbReference type="InterPro" id="IPR009000">
    <property type="entry name" value="Transl_B-barrel_sf"/>
</dbReference>
<dbReference type="Pfam" id="PF04410">
    <property type="entry name" value="Gar1"/>
    <property type="match status" value="1"/>
</dbReference>
<evidence type="ECO:0000313" key="10">
    <source>
        <dbReference type="EMBL" id="KFK30927.1"/>
    </source>
</evidence>
<evidence type="ECO:0000256" key="5">
    <source>
        <dbReference type="ARBA" id="ARBA00022552"/>
    </source>
</evidence>
<dbReference type="GO" id="GO:0005732">
    <property type="term" value="C:sno(s)RNA-containing ribonucleoprotein complex"/>
    <property type="evidence" value="ECO:0007669"/>
    <property type="project" value="InterPro"/>
</dbReference>
<feature type="compositionally biased region" description="Polar residues" evidence="9">
    <location>
        <begin position="481"/>
        <end position="491"/>
    </location>
</feature>
<feature type="region of interest" description="Disordered" evidence="9">
    <location>
        <begin position="378"/>
        <end position="400"/>
    </location>
</feature>
<dbReference type="Gramene" id="KFK30927">
    <property type="protein sequence ID" value="KFK30927"/>
    <property type="gene ID" value="AALP_AA6G044100"/>
</dbReference>
<evidence type="ECO:0000256" key="4">
    <source>
        <dbReference type="ARBA" id="ARBA00022517"/>
    </source>
</evidence>
<comment type="similarity">
    <text evidence="2">Belongs to the NAF1 family.</text>
</comment>
<evidence type="ECO:0000256" key="7">
    <source>
        <dbReference type="ARBA" id="ARBA00022884"/>
    </source>
</evidence>
<dbReference type="SUPFAM" id="SSF50447">
    <property type="entry name" value="Translation proteins"/>
    <property type="match status" value="1"/>
</dbReference>
<feature type="region of interest" description="Disordered" evidence="9">
    <location>
        <begin position="528"/>
        <end position="634"/>
    </location>
</feature>
<dbReference type="OrthoDB" id="10575486at2759"/>
<evidence type="ECO:0000256" key="1">
    <source>
        <dbReference type="ARBA" id="ARBA00004123"/>
    </source>
</evidence>
<dbReference type="InterPro" id="IPR040309">
    <property type="entry name" value="Naf1"/>
</dbReference>
<comment type="subcellular location">
    <subcellularLocation>
        <location evidence="1">Nucleus</location>
    </subcellularLocation>
</comment>
<evidence type="ECO:0000313" key="11">
    <source>
        <dbReference type="Proteomes" id="UP000029120"/>
    </source>
</evidence>
<reference evidence="11" key="1">
    <citation type="journal article" date="2015" name="Nat. Plants">
        <title>Genome expansion of Arabis alpina linked with retrotransposition and reduced symmetric DNA methylation.</title>
        <authorList>
            <person name="Willing E.M."/>
            <person name="Rawat V."/>
            <person name="Mandakova T."/>
            <person name="Maumus F."/>
            <person name="James G.V."/>
            <person name="Nordstroem K.J."/>
            <person name="Becker C."/>
            <person name="Warthmann N."/>
            <person name="Chica C."/>
            <person name="Szarzynska B."/>
            <person name="Zytnicki M."/>
            <person name="Albani M.C."/>
            <person name="Kiefer C."/>
            <person name="Bergonzi S."/>
            <person name="Castaings L."/>
            <person name="Mateos J.L."/>
            <person name="Berns M.C."/>
            <person name="Bujdoso N."/>
            <person name="Piofczyk T."/>
            <person name="de Lorenzo L."/>
            <person name="Barrero-Sicilia C."/>
            <person name="Mateos I."/>
            <person name="Piednoel M."/>
            <person name="Hagmann J."/>
            <person name="Chen-Min-Tao R."/>
            <person name="Iglesias-Fernandez R."/>
            <person name="Schuster S.C."/>
            <person name="Alonso-Blanco C."/>
            <person name="Roudier F."/>
            <person name="Carbonero P."/>
            <person name="Paz-Ares J."/>
            <person name="Davis S.J."/>
            <person name="Pecinka A."/>
            <person name="Quesneville H."/>
            <person name="Colot V."/>
            <person name="Lysak M.A."/>
            <person name="Weigel D."/>
            <person name="Coupland G."/>
            <person name="Schneeberger K."/>
        </authorList>
    </citation>
    <scope>NUCLEOTIDE SEQUENCE [LARGE SCALE GENOMIC DNA]</scope>
    <source>
        <strain evidence="11">cv. Pajares</strain>
    </source>
</reference>
<dbReference type="Proteomes" id="UP000029120">
    <property type="component" value="Chromosome 6"/>
</dbReference>
<dbReference type="Gene3D" id="2.40.10.230">
    <property type="entry name" value="Probable tRNA pseudouridine synthase domain"/>
    <property type="match status" value="1"/>
</dbReference>
<keyword evidence="5" id="KW-0698">rRNA processing</keyword>
<dbReference type="PANTHER" id="PTHR31633">
    <property type="entry name" value="H/ACA RIBONUCLEOPROTEIN COMPLEX NON-CORE SUBUNIT NAF1"/>
    <property type="match status" value="1"/>
</dbReference>
<sequence>MMYNQQQHQAFPNAVPGQAPMIMPMMYIYQQDQTFPNPAPGQAPMFTIRPMMYNHQQDQAFPNPVPGQAPMMYNHQQDLVVPDAVPGQAPMIRPVTTNHNQDQAVPNVVPGQAPMMNNQNQPMANQIPDIDPPMMLPPNYTYNPRHVFVITQNFLNPHDHLDITQFSYGSDNEFGVFDWVNVVSDSVFSDDDLEFPVNIASIPVGFVLSVKGKKVIVEGKEDHIVLKGSFLWVSETRLPLGYVDKIFGTVKKPCFRVKFKSESQVPQGIGEGTEVSIIVEDFVQHDKNGCEDAESQVPQGISQGTQVSLEDFAQHDKKGCDGDASADEIKLSDDEKEADCKMMAKTGNTGNKKDVLGFERLVLQYTIDNLLRMGEFAAPRRSETETNQQKTGNTGDMKDVLGLERSEEQAVLSPTRSDSEISPVSSQAIVGAGGIVPQDQPLPRMGKFAAPRKSETETETETNQQKTGNNKDVLGLERTEQQTLPSPNRSEISPVKSEAIVGAGGMVPQDQPLPQVAKFVAPWRSVTNQPKPYQPPMANQMGMPKPNPMAYTQPRFRNRQNYNNQQPYSNANAPTRPELNYNRVPPQCFRQRNPQTQSQSSDAKPSQRGAQHYFRGVGKGRGFAIGRGRALDQA</sequence>
<dbReference type="GO" id="GO:0000493">
    <property type="term" value="P:box H/ACA snoRNP assembly"/>
    <property type="evidence" value="ECO:0007669"/>
    <property type="project" value="InterPro"/>
</dbReference>
<keyword evidence="4" id="KW-0690">Ribosome biogenesis</keyword>
<dbReference type="eggNOG" id="KOG2236">
    <property type="taxonomic scope" value="Eukaryota"/>
</dbReference>
<dbReference type="InterPro" id="IPR007504">
    <property type="entry name" value="H/ACA_rnp_Gar1/Naf1"/>
</dbReference>
<keyword evidence="11" id="KW-1185">Reference proteome</keyword>
<keyword evidence="7" id="KW-0694">RNA-binding</keyword>
<feature type="compositionally biased region" description="Polar residues" evidence="9">
    <location>
        <begin position="385"/>
        <end position="394"/>
    </location>
</feature>
<evidence type="ECO:0000256" key="3">
    <source>
        <dbReference type="ARBA" id="ARBA00021438"/>
    </source>
</evidence>
<evidence type="ECO:0000256" key="6">
    <source>
        <dbReference type="ARBA" id="ARBA00022553"/>
    </source>
</evidence>
<feature type="compositionally biased region" description="Low complexity" evidence="9">
    <location>
        <begin position="559"/>
        <end position="574"/>
    </location>
</feature>
<gene>
    <name evidence="10" type="ordered locus">AALP_Aa6g044100</name>
</gene>
<evidence type="ECO:0000256" key="8">
    <source>
        <dbReference type="ARBA" id="ARBA00023242"/>
    </source>
</evidence>
<dbReference type="PANTHER" id="PTHR31633:SF1">
    <property type="entry name" value="H_ACA RIBONUCLEOPROTEIN COMPLEX NON-CORE SUBUNIT NAF1"/>
    <property type="match status" value="1"/>
</dbReference>
<keyword evidence="8" id="KW-0539">Nucleus</keyword>
<proteinExistence type="inferred from homology"/>
<keyword evidence="6" id="KW-0597">Phosphoprotein</keyword>
<dbReference type="AlphaFoldDB" id="A0A087GM25"/>
<feature type="compositionally biased region" description="Polar residues" evidence="9">
    <location>
        <begin position="590"/>
        <end position="604"/>
    </location>
</feature>
<accession>A0A087GM25</accession>
<dbReference type="GO" id="GO:0005634">
    <property type="term" value="C:nucleus"/>
    <property type="evidence" value="ECO:0007669"/>
    <property type="project" value="UniProtKB-SubCell"/>
</dbReference>
<dbReference type="GO" id="GO:0001522">
    <property type="term" value="P:pseudouridine synthesis"/>
    <property type="evidence" value="ECO:0007669"/>
    <property type="project" value="InterPro"/>
</dbReference>
<name>A0A087GM25_ARAAL</name>
<organism evidence="10 11">
    <name type="scientific">Arabis alpina</name>
    <name type="common">Alpine rock-cress</name>
    <dbReference type="NCBI Taxonomy" id="50452"/>
    <lineage>
        <taxon>Eukaryota</taxon>
        <taxon>Viridiplantae</taxon>
        <taxon>Streptophyta</taxon>
        <taxon>Embryophyta</taxon>
        <taxon>Tracheophyta</taxon>
        <taxon>Spermatophyta</taxon>
        <taxon>Magnoliopsida</taxon>
        <taxon>eudicotyledons</taxon>
        <taxon>Gunneridae</taxon>
        <taxon>Pentapetalae</taxon>
        <taxon>rosids</taxon>
        <taxon>malvids</taxon>
        <taxon>Brassicales</taxon>
        <taxon>Brassicaceae</taxon>
        <taxon>Arabideae</taxon>
        <taxon>Arabis</taxon>
    </lineage>
</organism>
<dbReference type="InterPro" id="IPR038664">
    <property type="entry name" value="Gar1/Naf1_Cbf5-bd_sf"/>
</dbReference>
<evidence type="ECO:0000256" key="2">
    <source>
        <dbReference type="ARBA" id="ARBA00009801"/>
    </source>
</evidence>
<evidence type="ECO:0000256" key="9">
    <source>
        <dbReference type="SAM" id="MobiDB-lite"/>
    </source>
</evidence>
<protein>
    <recommendedName>
        <fullName evidence="3">H/ACA ribonucleoprotein complex non-core subunit NAF1</fullName>
    </recommendedName>
</protein>
<dbReference type="GO" id="GO:0003723">
    <property type="term" value="F:RNA binding"/>
    <property type="evidence" value="ECO:0007669"/>
    <property type="project" value="UniProtKB-KW"/>
</dbReference>